<organism evidence="5">
    <name type="scientific">Fervidobacterium pennivorans</name>
    <dbReference type="NCBI Taxonomy" id="93466"/>
    <lineage>
        <taxon>Bacteria</taxon>
        <taxon>Thermotogati</taxon>
        <taxon>Thermotogota</taxon>
        <taxon>Thermotogae</taxon>
        <taxon>Thermotogales</taxon>
        <taxon>Fervidobacteriaceae</taxon>
        <taxon>Fervidobacterium</taxon>
    </lineage>
</organism>
<evidence type="ECO:0000256" key="3">
    <source>
        <dbReference type="ARBA" id="ARBA00023237"/>
    </source>
</evidence>
<reference evidence="5" key="1">
    <citation type="journal article" date="2020" name="mSystems">
        <title>Genome- and Community-Level Interaction Insights into Carbon Utilization and Element Cycling Functions of Hydrothermarchaeota in Hydrothermal Sediment.</title>
        <authorList>
            <person name="Zhou Z."/>
            <person name="Liu Y."/>
            <person name="Xu W."/>
            <person name="Pan J."/>
            <person name="Luo Z.H."/>
            <person name="Li M."/>
        </authorList>
    </citation>
    <scope>NUCLEOTIDE SEQUENCE [LARGE SCALE GENOMIC DNA]</scope>
    <source>
        <strain evidence="5">SpSt-640</strain>
    </source>
</reference>
<dbReference type="GO" id="GO:0019867">
    <property type="term" value="C:outer membrane"/>
    <property type="evidence" value="ECO:0007669"/>
    <property type="project" value="InterPro"/>
</dbReference>
<name>A0A7V4CM49_FERPE</name>
<dbReference type="AlphaFoldDB" id="A0A7V4CM49"/>
<feature type="domain" description="Secretin/TonB short N-terminal" evidence="4">
    <location>
        <begin position="47"/>
        <end position="97"/>
    </location>
</feature>
<accession>A0A7V4CM49</accession>
<dbReference type="SMART" id="SM00965">
    <property type="entry name" value="STN"/>
    <property type="match status" value="1"/>
</dbReference>
<evidence type="ECO:0000259" key="4">
    <source>
        <dbReference type="SMART" id="SM00965"/>
    </source>
</evidence>
<protein>
    <recommendedName>
        <fullName evidence="4">Secretin/TonB short N-terminal domain-containing protein</fullName>
    </recommendedName>
</protein>
<dbReference type="InterPro" id="IPR011662">
    <property type="entry name" value="Secretin/TonB_short_N"/>
</dbReference>
<comment type="caution">
    <text evidence="5">The sequence shown here is derived from an EMBL/GenBank/DDBJ whole genome shotgun (WGS) entry which is preliminary data.</text>
</comment>
<proteinExistence type="predicted"/>
<gene>
    <name evidence="5" type="ORF">ENU12_02600</name>
</gene>
<evidence type="ECO:0000256" key="2">
    <source>
        <dbReference type="ARBA" id="ARBA00023136"/>
    </source>
</evidence>
<sequence>MRTIKLTVLIVFTFFVIFDATVLALTANFSNIPLSEFLNYISSQEKLNFVYPSKLGNVPISVDLQNVDVETALRMVLLPLRFDYEKVSNDTYLIIDLSSYAHMPNYVSVYEPRYTDPKTLRVILQKIGIESFLLNGKLVYYTSTKNQLSQVADLLANLDVTENISSHMLLVKFSYFSLSEFHLLKEISAEDFGRILFKEKYKSLLQDTHYVLFNYSSEKQNSNLEEFSAREPSHESIPESILANFEFNEHDIKIKLELLRKNESTILKVSNGLTESELPLSEITDGENLNETFENVVFLKSGNFVVGIQAYKIDARSLLTNENTISMISNKDFRKIQSNVLQNSFEVTINASVTEVTIANENKRFYIKLTNNSQNGWTDWNVQSTGVLVKILDKTYAGVLFNFFDNTLYLVIDDEINIFKQFSLTPRILFNVNSGSFSTSIGSEFSLSLSGVSVLISGRISKDSSAITPIFNFKAALGFKSGLIEYWVGVNLEDNKTGFYGAIKW</sequence>
<evidence type="ECO:0000313" key="5">
    <source>
        <dbReference type="EMBL" id="HGQ76816.1"/>
    </source>
</evidence>
<dbReference type="EMBL" id="DTBH01000060">
    <property type="protein sequence ID" value="HGQ76816.1"/>
    <property type="molecule type" value="Genomic_DNA"/>
</dbReference>
<evidence type="ECO:0000256" key="1">
    <source>
        <dbReference type="ARBA" id="ARBA00022448"/>
    </source>
</evidence>
<keyword evidence="2" id="KW-0472">Membrane</keyword>
<keyword evidence="3" id="KW-0998">Cell outer membrane</keyword>
<keyword evidence="1" id="KW-0813">Transport</keyword>